<dbReference type="Proteomes" id="UP000034498">
    <property type="component" value="Unassembled WGS sequence"/>
</dbReference>
<dbReference type="NCBIfam" id="TIGR00741">
    <property type="entry name" value="yfiA"/>
    <property type="match status" value="1"/>
</dbReference>
<evidence type="ECO:0008006" key="3">
    <source>
        <dbReference type="Google" id="ProtNLM"/>
    </source>
</evidence>
<comment type="caution">
    <text evidence="1">The sequence shown here is derived from an EMBL/GenBank/DDBJ whole genome shotgun (WGS) entry which is preliminary data.</text>
</comment>
<dbReference type="InterPro" id="IPR003489">
    <property type="entry name" value="RHF/RaiA"/>
</dbReference>
<dbReference type="EMBL" id="LBUX01000006">
    <property type="protein sequence ID" value="KKQ74368.1"/>
    <property type="molecule type" value="Genomic_DNA"/>
</dbReference>
<evidence type="ECO:0000313" key="2">
    <source>
        <dbReference type="Proteomes" id="UP000034498"/>
    </source>
</evidence>
<sequence>MKIIIRGKNNYKVDQNLYSYIQEKIERLDKFVKEPVVCEVTLSEKSQGPKRGLDKDVHISLTMAESKNPIFSHARTNEFMASIDIAYKKIEHELQNIKEKEIGSRFPTKYYEAKIEEEKANEL</sequence>
<organism evidence="1 2">
    <name type="scientific">Berkelbacteria bacterium GW2011_GWB1_38_5</name>
    <dbReference type="NCBI Taxonomy" id="1618336"/>
    <lineage>
        <taxon>Bacteria</taxon>
        <taxon>Candidatus Berkelbacteria</taxon>
    </lineage>
</organism>
<dbReference type="Gene3D" id="3.30.160.100">
    <property type="entry name" value="Ribosome hibernation promotion factor-like"/>
    <property type="match status" value="1"/>
</dbReference>
<dbReference type="STRING" id="1618336.US94_C0006G0003"/>
<dbReference type="AlphaFoldDB" id="A0A0G0K3R8"/>
<dbReference type="SUPFAM" id="SSF69754">
    <property type="entry name" value="Ribosome binding protein Y (YfiA homologue)"/>
    <property type="match status" value="1"/>
</dbReference>
<dbReference type="Pfam" id="PF02482">
    <property type="entry name" value="Ribosomal_S30AE"/>
    <property type="match status" value="1"/>
</dbReference>
<evidence type="ECO:0000313" key="1">
    <source>
        <dbReference type="EMBL" id="KKQ74368.1"/>
    </source>
</evidence>
<dbReference type="InterPro" id="IPR036567">
    <property type="entry name" value="RHF-like"/>
</dbReference>
<reference evidence="1 2" key="1">
    <citation type="journal article" date="2015" name="Nature">
        <title>rRNA introns, odd ribosomes, and small enigmatic genomes across a large radiation of phyla.</title>
        <authorList>
            <person name="Brown C.T."/>
            <person name="Hug L.A."/>
            <person name="Thomas B.C."/>
            <person name="Sharon I."/>
            <person name="Castelle C.J."/>
            <person name="Singh A."/>
            <person name="Wilkins M.J."/>
            <person name="Williams K.H."/>
            <person name="Banfield J.F."/>
        </authorList>
    </citation>
    <scope>NUCLEOTIDE SEQUENCE [LARGE SCALE GENOMIC DNA]</scope>
</reference>
<gene>
    <name evidence="1" type="ORF">US94_C0006G0003</name>
</gene>
<name>A0A0G0K3R8_9BACT</name>
<proteinExistence type="predicted"/>
<accession>A0A0G0K3R8</accession>
<protein>
    <recommendedName>
        <fullName evidence="3">Ribosomal subunit interface protein</fullName>
    </recommendedName>
</protein>